<evidence type="ECO:0000256" key="1">
    <source>
        <dbReference type="ARBA" id="ARBA00006484"/>
    </source>
</evidence>
<comment type="similarity">
    <text evidence="1">Belongs to the short-chain dehydrogenases/reductases (SDR) family.</text>
</comment>
<protein>
    <submittedName>
        <fullName evidence="3">SDR family oxidoreductase</fullName>
    </submittedName>
</protein>
<dbReference type="NCBIfam" id="NF006072">
    <property type="entry name" value="PRK08217.1"/>
    <property type="match status" value="1"/>
</dbReference>
<gene>
    <name evidence="3" type="ORF">EXY25_01320</name>
</gene>
<comment type="caution">
    <text evidence="3">The sequence shown here is derived from an EMBL/GenBank/DDBJ whole genome shotgun (WGS) entry which is preliminary data.</text>
</comment>
<evidence type="ECO:0000313" key="3">
    <source>
        <dbReference type="EMBL" id="TAA47913.1"/>
    </source>
</evidence>
<keyword evidence="4" id="KW-1185">Reference proteome</keyword>
<evidence type="ECO:0000313" key="4">
    <source>
        <dbReference type="Proteomes" id="UP000292544"/>
    </source>
</evidence>
<evidence type="ECO:0000259" key="2">
    <source>
        <dbReference type="SMART" id="SM00822"/>
    </source>
</evidence>
<dbReference type="InterPro" id="IPR036291">
    <property type="entry name" value="NAD(P)-bd_dom_sf"/>
</dbReference>
<dbReference type="PRINTS" id="PR00081">
    <property type="entry name" value="GDHRDH"/>
</dbReference>
<dbReference type="Pfam" id="PF13561">
    <property type="entry name" value="adh_short_C2"/>
    <property type="match status" value="1"/>
</dbReference>
<dbReference type="PROSITE" id="PS00061">
    <property type="entry name" value="ADH_SHORT"/>
    <property type="match status" value="1"/>
</dbReference>
<sequence length="271" mass="28658">MQIVSKVVAITGAGSGLGRAMALSFAAQGAHLALLDLNADALSDTATLIEAAIGQSVKGEPSQATRDTSKPPICRCYVLDVTNEAEVEHCFDAIGNDFGALHVLINSAGIMRDNMLLKVKEGKVVDKMSLGVFNTVLHVNLTGSFLCGREAAAQMVQHQCEGVIINLASVSRAGNMGQSNYSAAKAGLSAMTVTWAKELARFGIRAAAIAPGVFATPMTEVMKPEAMERLKQAIPAKRLGEAEEIAHAARFIIENDYYTGRVLELDGGIRV</sequence>
<accession>A0ABY1WT47</accession>
<dbReference type="InterPro" id="IPR057326">
    <property type="entry name" value="KR_dom"/>
</dbReference>
<dbReference type="Gene3D" id="3.40.50.720">
    <property type="entry name" value="NAD(P)-binding Rossmann-like Domain"/>
    <property type="match status" value="1"/>
</dbReference>
<feature type="domain" description="Ketoreductase" evidence="2">
    <location>
        <begin position="6"/>
        <end position="212"/>
    </location>
</feature>
<dbReference type="PANTHER" id="PTHR42760">
    <property type="entry name" value="SHORT-CHAIN DEHYDROGENASES/REDUCTASES FAMILY MEMBER"/>
    <property type="match status" value="1"/>
</dbReference>
<dbReference type="EMBL" id="SHLY01000001">
    <property type="protein sequence ID" value="TAA47913.1"/>
    <property type="molecule type" value="Genomic_DNA"/>
</dbReference>
<dbReference type="PRINTS" id="PR00080">
    <property type="entry name" value="SDRFAMILY"/>
</dbReference>
<name>A0ABY1WT47_9GAMM</name>
<dbReference type="InterPro" id="IPR020904">
    <property type="entry name" value="Sc_DH/Rdtase_CS"/>
</dbReference>
<dbReference type="PANTHER" id="PTHR42760:SF135">
    <property type="entry name" value="BLL7886 PROTEIN"/>
    <property type="match status" value="1"/>
</dbReference>
<organism evidence="3 4">
    <name type="scientific">Corallincola spongiicola</name>
    <dbReference type="NCBI Taxonomy" id="2520508"/>
    <lineage>
        <taxon>Bacteria</taxon>
        <taxon>Pseudomonadati</taxon>
        <taxon>Pseudomonadota</taxon>
        <taxon>Gammaproteobacteria</taxon>
        <taxon>Alteromonadales</taxon>
        <taxon>Psychromonadaceae</taxon>
        <taxon>Corallincola</taxon>
    </lineage>
</organism>
<dbReference type="SMART" id="SM00822">
    <property type="entry name" value="PKS_KR"/>
    <property type="match status" value="1"/>
</dbReference>
<dbReference type="SUPFAM" id="SSF51735">
    <property type="entry name" value="NAD(P)-binding Rossmann-fold domains"/>
    <property type="match status" value="1"/>
</dbReference>
<reference evidence="4" key="1">
    <citation type="submission" date="2019-02" db="EMBL/GenBank/DDBJ databases">
        <title>Draft genome sequence of Muricauda sp. 176CP4-71.</title>
        <authorList>
            <person name="Park J.-S."/>
        </authorList>
    </citation>
    <scope>NUCLEOTIDE SEQUENCE [LARGE SCALE GENOMIC DNA]</scope>
    <source>
        <strain evidence="4">176GS2-150</strain>
    </source>
</reference>
<dbReference type="Proteomes" id="UP000292544">
    <property type="component" value="Unassembled WGS sequence"/>
</dbReference>
<dbReference type="InterPro" id="IPR002347">
    <property type="entry name" value="SDR_fam"/>
</dbReference>
<dbReference type="RefSeq" id="WP_130565452.1">
    <property type="nucleotide sequence ID" value="NZ_SHLY01000001.1"/>
</dbReference>
<proteinExistence type="inferred from homology"/>